<sequence length="180" mass="21793">MSYSGSLEEFILKLKGEVFFLSPREKMFLKLLSEMGVPEEAVREGVERCYTAVDPRRRAKRPLFLCFREIMESYEIHMRRELQRKGIDWRRRFWEKVKLAGSFAGSEVREPSSEEEAQRILREIEARMVRSFWRRMDPSRRKRILQKFRDFRGNREIYRELIGAEVKRIHNLPDLSLYVD</sequence>
<dbReference type="AlphaFoldDB" id="A0A7C5L893"/>
<organism evidence="1">
    <name type="scientific">Aquifex aeolicus</name>
    <dbReference type="NCBI Taxonomy" id="63363"/>
    <lineage>
        <taxon>Bacteria</taxon>
        <taxon>Pseudomonadati</taxon>
        <taxon>Aquificota</taxon>
        <taxon>Aquificia</taxon>
        <taxon>Aquificales</taxon>
        <taxon>Aquificaceae</taxon>
        <taxon>Aquifex</taxon>
    </lineage>
</organism>
<dbReference type="EMBL" id="DRNB01000265">
    <property type="protein sequence ID" value="HHJ64688.1"/>
    <property type="molecule type" value="Genomic_DNA"/>
</dbReference>
<proteinExistence type="predicted"/>
<comment type="caution">
    <text evidence="1">The sequence shown here is derived from an EMBL/GenBank/DDBJ whole genome shotgun (WGS) entry which is preliminary data.</text>
</comment>
<name>A0A7C5L893_AQUAO</name>
<reference evidence="1" key="1">
    <citation type="journal article" date="2020" name="mSystems">
        <title>Genome- and Community-Level Interaction Insights into Carbon Utilization and Element Cycling Functions of Hydrothermarchaeota in Hydrothermal Sediment.</title>
        <authorList>
            <person name="Zhou Z."/>
            <person name="Liu Y."/>
            <person name="Xu W."/>
            <person name="Pan J."/>
            <person name="Luo Z.H."/>
            <person name="Li M."/>
        </authorList>
    </citation>
    <scope>NUCLEOTIDE SEQUENCE [LARGE SCALE GENOMIC DNA]</scope>
    <source>
        <strain evidence="1">HyVt-501</strain>
    </source>
</reference>
<evidence type="ECO:0000313" key="1">
    <source>
        <dbReference type="EMBL" id="HHJ64688.1"/>
    </source>
</evidence>
<accession>A0A7C5L893</accession>
<gene>
    <name evidence="1" type="ORF">ENJ61_07255</name>
</gene>
<protein>
    <submittedName>
        <fullName evidence="1">Uncharacterized protein</fullName>
    </submittedName>
</protein>
<dbReference type="Proteomes" id="UP000885792">
    <property type="component" value="Unassembled WGS sequence"/>
</dbReference>